<keyword evidence="3" id="KW-1185">Reference proteome</keyword>
<dbReference type="PROSITE" id="PS51257">
    <property type="entry name" value="PROKAR_LIPOPROTEIN"/>
    <property type="match status" value="1"/>
</dbReference>
<dbReference type="Proteomes" id="UP001623232">
    <property type="component" value="Chromosome"/>
</dbReference>
<dbReference type="SUPFAM" id="SSF53474">
    <property type="entry name" value="alpha/beta-Hydrolases"/>
    <property type="match status" value="1"/>
</dbReference>
<dbReference type="EMBL" id="CP123584">
    <property type="protein sequence ID" value="WZK87712.1"/>
    <property type="molecule type" value="Genomic_DNA"/>
</dbReference>
<organism evidence="2 3">
    <name type="scientific">Aliisedimentitalea scapharcae</name>
    <dbReference type="NCBI Taxonomy" id="1524259"/>
    <lineage>
        <taxon>Bacteria</taxon>
        <taxon>Pseudomonadati</taxon>
        <taxon>Pseudomonadota</taxon>
        <taxon>Alphaproteobacteria</taxon>
        <taxon>Rhodobacterales</taxon>
        <taxon>Roseobacteraceae</taxon>
        <taxon>Aliisedimentitalea</taxon>
    </lineage>
</organism>
<protein>
    <submittedName>
        <fullName evidence="2">Uncharacterized protein</fullName>
    </submittedName>
</protein>
<proteinExistence type="predicted"/>
<feature type="signal peptide" evidence="1">
    <location>
        <begin position="1"/>
        <end position="27"/>
    </location>
</feature>
<accession>A0ABZ2XQQ4</accession>
<evidence type="ECO:0000256" key="1">
    <source>
        <dbReference type="SAM" id="SignalP"/>
    </source>
</evidence>
<gene>
    <name evidence="2" type="ORF">QEZ52_13990</name>
</gene>
<name>A0ABZ2XQQ4_9RHOB</name>
<feature type="chain" id="PRO_5046882439" evidence="1">
    <location>
        <begin position="28"/>
        <end position="122"/>
    </location>
</feature>
<dbReference type="RefSeq" id="WP_406645006.1">
    <property type="nucleotide sequence ID" value="NZ_CP123584.1"/>
</dbReference>
<dbReference type="Gene3D" id="3.40.50.1820">
    <property type="entry name" value="alpha/beta hydrolase"/>
    <property type="match status" value="1"/>
</dbReference>
<reference evidence="2 3" key="1">
    <citation type="submission" date="2023-04" db="EMBL/GenBank/DDBJ databases">
        <title>Complete genome sequence of Alisedimentitalea scapharcae.</title>
        <authorList>
            <person name="Rong J.-C."/>
            <person name="Yi M.-L."/>
            <person name="Zhao Q."/>
        </authorList>
    </citation>
    <scope>NUCLEOTIDE SEQUENCE [LARGE SCALE GENOMIC DNA]</scope>
    <source>
        <strain evidence="2 3">KCTC 42119</strain>
    </source>
</reference>
<dbReference type="InterPro" id="IPR029058">
    <property type="entry name" value="AB_hydrolase_fold"/>
</dbReference>
<keyword evidence="1" id="KW-0732">Signal</keyword>
<evidence type="ECO:0000313" key="2">
    <source>
        <dbReference type="EMBL" id="WZK87712.1"/>
    </source>
</evidence>
<evidence type="ECO:0000313" key="3">
    <source>
        <dbReference type="Proteomes" id="UP001623232"/>
    </source>
</evidence>
<sequence length="122" mass="13173">MNKFRYLNFAALVIAGLSCTLVPAPLASQEAPPITYGLEAGVVYGKGLVTKEGKQVSRDLWMDVYSPVETSSEPRPAVILTFGGAFHRGSPRITFQSGGAQDTSMGNYCRRFAARGYTCFAI</sequence>